<name>A0A087M6F5_9HYPH</name>
<evidence type="ECO:0000256" key="8">
    <source>
        <dbReference type="SAM" id="Phobius"/>
    </source>
</evidence>
<evidence type="ECO:0000256" key="7">
    <source>
        <dbReference type="ARBA" id="ARBA00023136"/>
    </source>
</evidence>
<keyword evidence="5 8" id="KW-0812">Transmembrane</keyword>
<sequence>MNLRNQVLIWIGFFVFLILALWIFRGILLPFVVGAALAYLLNPLVNQLQRWHFNRGWATAVVLLSVVAIIAGIFVMIVPMVAQQVVGLVQRLPGYAADLEAMVRKWAPELNEWLGPERAAQVERTVSDMLGQIVGFAGVVTSEILASGMTLISVIGFAIFTPVVAFYLLLDWDSMVRGLHDLLPRKQRPEILGILRDIDSSMAGVIRGQGGVLVIDAVFYAGALSLVGLNYGLAVGLIAGLLSFIPYVGFGVGFALSMGIATVQFWPNWWMIALVFGLFMGWQFVEGNVLYPKLVGSSININPVWLMFALLAFGALFGFVGLLLAVPLAAIGGVLVRYGIRKYKGSSLYLGSTHGGQGGNPTA</sequence>
<feature type="transmembrane region" description="Helical" evidence="8">
    <location>
        <begin position="7"/>
        <end position="23"/>
    </location>
</feature>
<feature type="transmembrane region" description="Helical" evidence="8">
    <location>
        <begin position="235"/>
        <end position="256"/>
    </location>
</feature>
<feature type="transmembrane region" description="Helical" evidence="8">
    <location>
        <begin position="305"/>
        <end position="336"/>
    </location>
</feature>
<evidence type="ECO:0008006" key="11">
    <source>
        <dbReference type="Google" id="ProtNLM"/>
    </source>
</evidence>
<evidence type="ECO:0000313" key="9">
    <source>
        <dbReference type="EMBL" id="KFL32458.1"/>
    </source>
</evidence>
<proteinExistence type="inferred from homology"/>
<feature type="transmembrane region" description="Helical" evidence="8">
    <location>
        <begin position="268"/>
        <end position="285"/>
    </location>
</feature>
<keyword evidence="6 8" id="KW-1133">Transmembrane helix</keyword>
<feature type="transmembrane region" description="Helical" evidence="8">
    <location>
        <begin position="57"/>
        <end position="82"/>
    </location>
</feature>
<evidence type="ECO:0000256" key="3">
    <source>
        <dbReference type="ARBA" id="ARBA00022448"/>
    </source>
</evidence>
<dbReference type="PANTHER" id="PTHR21716">
    <property type="entry name" value="TRANSMEMBRANE PROTEIN"/>
    <property type="match status" value="1"/>
</dbReference>
<gene>
    <name evidence="9" type="ORF">JP75_02590</name>
</gene>
<dbReference type="RefSeq" id="WP_035078775.1">
    <property type="nucleotide sequence ID" value="NZ_JQGC01000002.1"/>
</dbReference>
<keyword evidence="4" id="KW-1003">Cell membrane</keyword>
<keyword evidence="10" id="KW-1185">Reference proteome</keyword>
<dbReference type="GO" id="GO:0055085">
    <property type="term" value="P:transmembrane transport"/>
    <property type="evidence" value="ECO:0007669"/>
    <property type="project" value="TreeGrafter"/>
</dbReference>
<dbReference type="AlphaFoldDB" id="A0A087M6F5"/>
<dbReference type="OrthoDB" id="5792512at2"/>
<dbReference type="Pfam" id="PF01594">
    <property type="entry name" value="AI-2E_transport"/>
    <property type="match status" value="1"/>
</dbReference>
<feature type="transmembrane region" description="Helical" evidence="8">
    <location>
        <begin position="210"/>
        <end position="229"/>
    </location>
</feature>
<dbReference type="GO" id="GO:0005886">
    <property type="term" value="C:plasma membrane"/>
    <property type="evidence" value="ECO:0007669"/>
    <property type="project" value="UniProtKB-SubCell"/>
</dbReference>
<dbReference type="InterPro" id="IPR002549">
    <property type="entry name" value="AI-2E-like"/>
</dbReference>
<dbReference type="STRING" id="46914.JP75_02590"/>
<evidence type="ECO:0000256" key="4">
    <source>
        <dbReference type="ARBA" id="ARBA00022475"/>
    </source>
</evidence>
<comment type="similarity">
    <text evidence="2">Belongs to the autoinducer-2 exporter (AI-2E) (TC 2.A.86) family.</text>
</comment>
<protein>
    <recommendedName>
        <fullName evidence="11">Permease</fullName>
    </recommendedName>
</protein>
<evidence type="ECO:0000256" key="5">
    <source>
        <dbReference type="ARBA" id="ARBA00022692"/>
    </source>
</evidence>
<evidence type="ECO:0000256" key="6">
    <source>
        <dbReference type="ARBA" id="ARBA00022989"/>
    </source>
</evidence>
<accession>A0A087M6F5</accession>
<keyword evidence="7 8" id="KW-0472">Membrane</keyword>
<keyword evidence="3" id="KW-0813">Transport</keyword>
<dbReference type="Proteomes" id="UP000028981">
    <property type="component" value="Unassembled WGS sequence"/>
</dbReference>
<reference evidence="9 10" key="1">
    <citation type="submission" date="2014-08" db="EMBL/GenBank/DDBJ databases">
        <authorList>
            <person name="Hassan Y.I."/>
            <person name="Lepp D."/>
            <person name="Zhou T."/>
        </authorList>
    </citation>
    <scope>NUCLEOTIDE SEQUENCE [LARGE SCALE GENOMIC DNA]</scope>
    <source>
        <strain evidence="9 10">IFO13584</strain>
    </source>
</reference>
<evidence type="ECO:0000313" key="10">
    <source>
        <dbReference type="Proteomes" id="UP000028981"/>
    </source>
</evidence>
<dbReference type="EMBL" id="JQGC01000002">
    <property type="protein sequence ID" value="KFL32458.1"/>
    <property type="molecule type" value="Genomic_DNA"/>
</dbReference>
<comment type="subcellular location">
    <subcellularLocation>
        <location evidence="1">Cell membrane</location>
        <topology evidence="1">Multi-pass membrane protein</topology>
    </subcellularLocation>
</comment>
<evidence type="ECO:0000256" key="2">
    <source>
        <dbReference type="ARBA" id="ARBA00009773"/>
    </source>
</evidence>
<organism evidence="9 10">
    <name type="scientific">Devosia riboflavina</name>
    <dbReference type="NCBI Taxonomy" id="46914"/>
    <lineage>
        <taxon>Bacteria</taxon>
        <taxon>Pseudomonadati</taxon>
        <taxon>Pseudomonadota</taxon>
        <taxon>Alphaproteobacteria</taxon>
        <taxon>Hyphomicrobiales</taxon>
        <taxon>Devosiaceae</taxon>
        <taxon>Devosia</taxon>
    </lineage>
</organism>
<comment type="caution">
    <text evidence="9">The sequence shown here is derived from an EMBL/GenBank/DDBJ whole genome shotgun (WGS) entry which is preliminary data.</text>
</comment>
<dbReference type="PANTHER" id="PTHR21716:SF53">
    <property type="entry name" value="PERMEASE PERM-RELATED"/>
    <property type="match status" value="1"/>
</dbReference>
<feature type="transmembrane region" description="Helical" evidence="8">
    <location>
        <begin position="29"/>
        <end position="45"/>
    </location>
</feature>
<evidence type="ECO:0000256" key="1">
    <source>
        <dbReference type="ARBA" id="ARBA00004651"/>
    </source>
</evidence>
<feature type="transmembrane region" description="Helical" evidence="8">
    <location>
        <begin position="144"/>
        <end position="170"/>
    </location>
</feature>